<dbReference type="RefSeq" id="WP_110377810.1">
    <property type="nucleotide sequence ID" value="NZ_JAHBRY010000001.1"/>
</dbReference>
<dbReference type="PANTHER" id="PTHR42929:SF5">
    <property type="entry name" value="ABC TRANSPORTER PERMEASE PROTEIN"/>
    <property type="match status" value="1"/>
</dbReference>
<comment type="subcellular location">
    <subcellularLocation>
        <location evidence="1 8">Cell membrane</location>
        <topology evidence="1 8">Multi-pass membrane protein</topology>
    </subcellularLocation>
</comment>
<reference evidence="10 11" key="1">
    <citation type="submission" date="2018-05" db="EMBL/GenBank/DDBJ databases">
        <title>Genomic Encyclopedia of Type Strains, Phase IV (KMG-IV): sequencing the most valuable type-strain genomes for metagenomic binning, comparative biology and taxonomic classification.</title>
        <authorList>
            <person name="Goeker M."/>
        </authorList>
    </citation>
    <scope>NUCLEOTIDE SEQUENCE [LARGE SCALE GENOMIC DNA]</scope>
    <source>
        <strain evidence="10 11">DSM 6462</strain>
    </source>
</reference>
<evidence type="ECO:0000313" key="11">
    <source>
        <dbReference type="Proteomes" id="UP000248021"/>
    </source>
</evidence>
<dbReference type="GO" id="GO:0005886">
    <property type="term" value="C:plasma membrane"/>
    <property type="evidence" value="ECO:0007669"/>
    <property type="project" value="UniProtKB-SubCell"/>
</dbReference>
<dbReference type="OrthoDB" id="9807047at2"/>
<keyword evidence="4" id="KW-1003">Cell membrane</keyword>
<keyword evidence="6 8" id="KW-1133">Transmembrane helix</keyword>
<evidence type="ECO:0000256" key="5">
    <source>
        <dbReference type="ARBA" id="ARBA00022692"/>
    </source>
</evidence>
<comment type="similarity">
    <text evidence="2">Belongs to the binding-protein-dependent transport system permease family. CysTW subfamily.</text>
</comment>
<sequence length="273" mass="29424">MRMRVVLALLLPVLLLLAVFFVVPIITVLAASFDTSDPQRVAGWAAYWKLASDTYYVRVFIQTFVFAIALTVLTLLFGYPIASFIARTSAVERGIVIFLVIAPLLISMVVRSYGWQLILGNSGLVNTVLAAAGLVPVHFMAGWTAVTIASVHVLLPFAVISIAGVLSSLDRSIEESAAVLGASPVKVFFLVTLPMALNGLVTAATFVFLLAMGSFVTIMMLGGRGTMVVPLLIYQQVTITYDQPFASAMAAVLMVVTLGMLFGQFRLLRKRSV</sequence>
<protein>
    <submittedName>
        <fullName evidence="10">Putative spermidine/putrescine transport system permease protein</fullName>
    </submittedName>
</protein>
<evidence type="ECO:0000256" key="6">
    <source>
        <dbReference type="ARBA" id="ARBA00022989"/>
    </source>
</evidence>
<dbReference type="AlphaFoldDB" id="A0A2V3TUB7"/>
<feature type="transmembrane region" description="Helical" evidence="8">
    <location>
        <begin position="115"/>
        <end position="135"/>
    </location>
</feature>
<feature type="transmembrane region" description="Helical" evidence="8">
    <location>
        <begin position="142"/>
        <end position="167"/>
    </location>
</feature>
<dbReference type="SUPFAM" id="SSF161098">
    <property type="entry name" value="MetI-like"/>
    <property type="match status" value="1"/>
</dbReference>
<evidence type="ECO:0000256" key="2">
    <source>
        <dbReference type="ARBA" id="ARBA00007069"/>
    </source>
</evidence>
<name>A0A2V3TUB7_9HYPH</name>
<keyword evidence="3 8" id="KW-0813">Transport</keyword>
<feature type="transmembrane region" description="Helical" evidence="8">
    <location>
        <begin position="215"/>
        <end position="233"/>
    </location>
</feature>
<dbReference type="GO" id="GO:0055085">
    <property type="term" value="P:transmembrane transport"/>
    <property type="evidence" value="ECO:0007669"/>
    <property type="project" value="InterPro"/>
</dbReference>
<feature type="transmembrane region" description="Helical" evidence="8">
    <location>
        <begin position="245"/>
        <end position="268"/>
    </location>
</feature>
<keyword evidence="11" id="KW-1185">Reference proteome</keyword>
<keyword evidence="7 8" id="KW-0472">Membrane</keyword>
<dbReference type="EMBL" id="QJJK01000015">
    <property type="protein sequence ID" value="PXW52823.1"/>
    <property type="molecule type" value="Genomic_DNA"/>
</dbReference>
<proteinExistence type="inferred from homology"/>
<evidence type="ECO:0000256" key="4">
    <source>
        <dbReference type="ARBA" id="ARBA00022475"/>
    </source>
</evidence>
<organism evidence="10 11">
    <name type="scientific">Chelatococcus asaccharovorans</name>
    <dbReference type="NCBI Taxonomy" id="28210"/>
    <lineage>
        <taxon>Bacteria</taxon>
        <taxon>Pseudomonadati</taxon>
        <taxon>Pseudomonadota</taxon>
        <taxon>Alphaproteobacteria</taxon>
        <taxon>Hyphomicrobiales</taxon>
        <taxon>Chelatococcaceae</taxon>
        <taxon>Chelatococcus</taxon>
    </lineage>
</organism>
<dbReference type="PROSITE" id="PS50928">
    <property type="entry name" value="ABC_TM1"/>
    <property type="match status" value="1"/>
</dbReference>
<evidence type="ECO:0000256" key="8">
    <source>
        <dbReference type="RuleBase" id="RU363032"/>
    </source>
</evidence>
<evidence type="ECO:0000256" key="1">
    <source>
        <dbReference type="ARBA" id="ARBA00004651"/>
    </source>
</evidence>
<feature type="transmembrane region" description="Helical" evidence="8">
    <location>
        <begin position="90"/>
        <end position="109"/>
    </location>
</feature>
<feature type="transmembrane region" description="Helical" evidence="8">
    <location>
        <begin position="55"/>
        <end position="78"/>
    </location>
</feature>
<dbReference type="CDD" id="cd06261">
    <property type="entry name" value="TM_PBP2"/>
    <property type="match status" value="1"/>
</dbReference>
<dbReference type="InterPro" id="IPR035906">
    <property type="entry name" value="MetI-like_sf"/>
</dbReference>
<dbReference type="Pfam" id="PF00528">
    <property type="entry name" value="BPD_transp_1"/>
    <property type="match status" value="1"/>
</dbReference>
<evidence type="ECO:0000313" key="10">
    <source>
        <dbReference type="EMBL" id="PXW52823.1"/>
    </source>
</evidence>
<accession>A0A2V3TUB7</accession>
<feature type="transmembrane region" description="Helical" evidence="8">
    <location>
        <begin position="187"/>
        <end position="210"/>
    </location>
</feature>
<keyword evidence="5 8" id="KW-0812">Transmembrane</keyword>
<feature type="domain" description="ABC transmembrane type-1" evidence="9">
    <location>
        <begin position="60"/>
        <end position="262"/>
    </location>
</feature>
<evidence type="ECO:0000256" key="3">
    <source>
        <dbReference type="ARBA" id="ARBA00022448"/>
    </source>
</evidence>
<dbReference type="Proteomes" id="UP000248021">
    <property type="component" value="Unassembled WGS sequence"/>
</dbReference>
<dbReference type="Gene3D" id="1.10.3720.10">
    <property type="entry name" value="MetI-like"/>
    <property type="match status" value="1"/>
</dbReference>
<evidence type="ECO:0000256" key="7">
    <source>
        <dbReference type="ARBA" id="ARBA00023136"/>
    </source>
</evidence>
<evidence type="ECO:0000259" key="9">
    <source>
        <dbReference type="PROSITE" id="PS50928"/>
    </source>
</evidence>
<dbReference type="InterPro" id="IPR000515">
    <property type="entry name" value="MetI-like"/>
</dbReference>
<comment type="caution">
    <text evidence="10">The sequence shown here is derived from an EMBL/GenBank/DDBJ whole genome shotgun (WGS) entry which is preliminary data.</text>
</comment>
<dbReference type="PANTHER" id="PTHR42929">
    <property type="entry name" value="INNER MEMBRANE ABC TRANSPORTER PERMEASE PROTEIN YDCU-RELATED-RELATED"/>
    <property type="match status" value="1"/>
</dbReference>
<gene>
    <name evidence="10" type="ORF">C7450_11522</name>
</gene>